<dbReference type="Gene3D" id="3.40.190.10">
    <property type="entry name" value="Periplasmic binding protein-like II"/>
    <property type="match status" value="2"/>
</dbReference>
<dbReference type="Proteomes" id="UP001501237">
    <property type="component" value="Unassembled WGS sequence"/>
</dbReference>
<feature type="domain" description="SsuA/THI5-like" evidence="1">
    <location>
        <begin position="15"/>
        <end position="226"/>
    </location>
</feature>
<proteinExistence type="predicted"/>
<reference evidence="3" key="1">
    <citation type="journal article" date="2019" name="Int. J. Syst. Evol. Microbiol.">
        <title>The Global Catalogue of Microorganisms (GCM) 10K type strain sequencing project: providing services to taxonomists for standard genome sequencing and annotation.</title>
        <authorList>
            <consortium name="The Broad Institute Genomics Platform"/>
            <consortium name="The Broad Institute Genome Sequencing Center for Infectious Disease"/>
            <person name="Wu L."/>
            <person name="Ma J."/>
        </authorList>
    </citation>
    <scope>NUCLEOTIDE SEQUENCE [LARGE SCALE GENOMIC DNA]</scope>
    <source>
        <strain evidence="3">JCM 9377</strain>
    </source>
</reference>
<gene>
    <name evidence="2" type="ORF">GCM10010468_54690</name>
</gene>
<evidence type="ECO:0000313" key="2">
    <source>
        <dbReference type="EMBL" id="GAA3226429.1"/>
    </source>
</evidence>
<comment type="caution">
    <text evidence="2">The sequence shown here is derived from an EMBL/GenBank/DDBJ whole genome shotgun (WGS) entry which is preliminary data.</text>
</comment>
<protein>
    <recommendedName>
        <fullName evidence="1">SsuA/THI5-like domain-containing protein</fullName>
    </recommendedName>
</protein>
<dbReference type="SUPFAM" id="SSF53850">
    <property type="entry name" value="Periplasmic binding protein-like II"/>
    <property type="match status" value="1"/>
</dbReference>
<accession>A0ABP6QJ51</accession>
<sequence>MRIALIPAAPPSLPLIAEKNGGFTAQGLKVKISALPSTSITTFAPGLGRQYDIAWGTPADVIAASAQGHDITVIAGAYLDSTEHSQAQIFAAKAGRIASLAGLKGKRIATPSLSGTLYLSVLTSLKKAGVDAKDVTLVEVPFPTMLDQLNAGRVDAVATIQPFIGALKGAGHTALGDPFLSVASPAVAGMWIAGRSWAEKNPKKVASFVAALDAADTWVAAHDQEARTFLTTALKLPPQVMAVAPLPDWDSSISPEALTPWIDAVSASGQVNGTLPKPSDLVGTAGKNG</sequence>
<dbReference type="PANTHER" id="PTHR30024">
    <property type="entry name" value="ALIPHATIC SULFONATES-BINDING PROTEIN-RELATED"/>
    <property type="match status" value="1"/>
</dbReference>
<dbReference type="EMBL" id="BAAAUV010000016">
    <property type="protein sequence ID" value="GAA3226429.1"/>
    <property type="molecule type" value="Genomic_DNA"/>
</dbReference>
<evidence type="ECO:0000313" key="3">
    <source>
        <dbReference type="Proteomes" id="UP001501237"/>
    </source>
</evidence>
<dbReference type="InterPro" id="IPR015168">
    <property type="entry name" value="SsuA/THI5"/>
</dbReference>
<keyword evidence="3" id="KW-1185">Reference proteome</keyword>
<evidence type="ECO:0000259" key="1">
    <source>
        <dbReference type="Pfam" id="PF09084"/>
    </source>
</evidence>
<organism evidence="2 3">
    <name type="scientific">Actinocorallia longicatena</name>
    <dbReference type="NCBI Taxonomy" id="111803"/>
    <lineage>
        <taxon>Bacteria</taxon>
        <taxon>Bacillati</taxon>
        <taxon>Actinomycetota</taxon>
        <taxon>Actinomycetes</taxon>
        <taxon>Streptosporangiales</taxon>
        <taxon>Thermomonosporaceae</taxon>
        <taxon>Actinocorallia</taxon>
    </lineage>
</organism>
<dbReference type="Pfam" id="PF09084">
    <property type="entry name" value="NMT1"/>
    <property type="match status" value="1"/>
</dbReference>
<name>A0ABP6QJ51_9ACTN</name>